<dbReference type="GO" id="GO:0003677">
    <property type="term" value="F:DNA binding"/>
    <property type="evidence" value="ECO:0007669"/>
    <property type="project" value="UniProtKB-KW"/>
</dbReference>
<dbReference type="PROSITE" id="PS50949">
    <property type="entry name" value="HTH_GNTR"/>
    <property type="match status" value="1"/>
</dbReference>
<evidence type="ECO:0000259" key="5">
    <source>
        <dbReference type="PROSITE" id="PS50949"/>
    </source>
</evidence>
<dbReference type="PANTHER" id="PTHR43537:SF5">
    <property type="entry name" value="UXU OPERON TRANSCRIPTIONAL REGULATOR"/>
    <property type="match status" value="1"/>
</dbReference>
<dbReference type="Gene3D" id="1.20.120.530">
    <property type="entry name" value="GntR ligand-binding domain-like"/>
    <property type="match status" value="1"/>
</dbReference>
<dbReference type="Pfam" id="PF00392">
    <property type="entry name" value="GntR"/>
    <property type="match status" value="1"/>
</dbReference>
<name>A0A9E8CU84_9HYPH</name>
<proteinExistence type="predicted"/>
<evidence type="ECO:0000256" key="2">
    <source>
        <dbReference type="ARBA" id="ARBA00023125"/>
    </source>
</evidence>
<evidence type="ECO:0000256" key="3">
    <source>
        <dbReference type="ARBA" id="ARBA00023163"/>
    </source>
</evidence>
<feature type="region of interest" description="Disordered" evidence="4">
    <location>
        <begin position="196"/>
        <end position="220"/>
    </location>
</feature>
<sequence>MTKSQLFERMKADILVGTYRPGEWLRLADMETHYGANRFEMRSALTALHAIKLLEHEQNRGYRIASVTAESWTQVIEVRLLLEIPAAAQVIRNATDADIANLEALAESFAQAVAHAGIDEIDRINHLFHRAFFASCANRRLTDLIHNQRETLSPSGWRRWWSPAGAQRSAAEHFEMIAALKSRDLPRLEATIRKHTGRQGADAVGADAAPRARPHVGGLG</sequence>
<keyword evidence="1" id="KW-0805">Transcription regulation</keyword>
<geneLocation type="plasmid" evidence="6">
    <name>pNBC436</name>
</geneLocation>
<feature type="domain" description="HTH gntR-type" evidence="5">
    <location>
        <begin position="1"/>
        <end position="67"/>
    </location>
</feature>
<evidence type="ECO:0000256" key="1">
    <source>
        <dbReference type="ARBA" id="ARBA00023015"/>
    </source>
</evidence>
<evidence type="ECO:0000313" key="6">
    <source>
        <dbReference type="EMBL" id="UZF90056.1"/>
    </source>
</evidence>
<dbReference type="SUPFAM" id="SSF46785">
    <property type="entry name" value="Winged helix' DNA-binding domain"/>
    <property type="match status" value="1"/>
</dbReference>
<dbReference type="SUPFAM" id="SSF48008">
    <property type="entry name" value="GntR ligand-binding domain-like"/>
    <property type="match status" value="1"/>
</dbReference>
<dbReference type="PANTHER" id="PTHR43537">
    <property type="entry name" value="TRANSCRIPTIONAL REGULATOR, GNTR FAMILY"/>
    <property type="match status" value="1"/>
</dbReference>
<dbReference type="GO" id="GO:0003700">
    <property type="term" value="F:DNA-binding transcription factor activity"/>
    <property type="evidence" value="ECO:0007669"/>
    <property type="project" value="InterPro"/>
</dbReference>
<dbReference type="SMART" id="SM00895">
    <property type="entry name" value="FCD"/>
    <property type="match status" value="1"/>
</dbReference>
<keyword evidence="6" id="KW-0614">Plasmid</keyword>
<keyword evidence="3" id="KW-0804">Transcription</keyword>
<dbReference type="InterPro" id="IPR036390">
    <property type="entry name" value="WH_DNA-bd_sf"/>
</dbReference>
<dbReference type="Pfam" id="PF07729">
    <property type="entry name" value="FCD"/>
    <property type="match status" value="1"/>
</dbReference>
<gene>
    <name evidence="6" type="ORF">NWE54_27605</name>
</gene>
<dbReference type="InterPro" id="IPR000524">
    <property type="entry name" value="Tscrpt_reg_HTH_GntR"/>
</dbReference>
<reference evidence="6" key="1">
    <citation type="submission" date="2022-08" db="EMBL/GenBank/DDBJ databases">
        <title>Complete Genome Sequences of 2 Bosea sp. soil isolates.</title>
        <authorList>
            <person name="Alvarez Arevalo M."/>
            <person name="Sterndorff E.B."/>
            <person name="Faurdal D."/>
            <person name="Joergensen T.S."/>
            <person name="Weber T."/>
        </authorList>
    </citation>
    <scope>NUCLEOTIDE SEQUENCE</scope>
    <source>
        <strain evidence="6">NBC_00436</strain>
        <plasmid evidence="6">pNBC436</plasmid>
    </source>
</reference>
<dbReference type="Gene3D" id="1.10.10.10">
    <property type="entry name" value="Winged helix-like DNA-binding domain superfamily/Winged helix DNA-binding domain"/>
    <property type="match status" value="1"/>
</dbReference>
<organism evidence="6">
    <name type="scientific">Bosea sp. NBC_00436</name>
    <dbReference type="NCBI Taxonomy" id="2969620"/>
    <lineage>
        <taxon>Bacteria</taxon>
        <taxon>Pseudomonadati</taxon>
        <taxon>Pseudomonadota</taxon>
        <taxon>Alphaproteobacteria</taxon>
        <taxon>Hyphomicrobiales</taxon>
        <taxon>Boseaceae</taxon>
        <taxon>Bosea</taxon>
    </lineage>
</organism>
<evidence type="ECO:0000256" key="4">
    <source>
        <dbReference type="SAM" id="MobiDB-lite"/>
    </source>
</evidence>
<accession>A0A9E8CU84</accession>
<dbReference type="InterPro" id="IPR011711">
    <property type="entry name" value="GntR_C"/>
</dbReference>
<dbReference type="AlphaFoldDB" id="A0A9E8CU84"/>
<keyword evidence="2" id="KW-0238">DNA-binding</keyword>
<protein>
    <submittedName>
        <fullName evidence="6">GntR family transcriptional regulator</fullName>
    </submittedName>
</protein>
<dbReference type="InterPro" id="IPR036388">
    <property type="entry name" value="WH-like_DNA-bd_sf"/>
</dbReference>
<dbReference type="InterPro" id="IPR008920">
    <property type="entry name" value="TF_FadR/GntR_C"/>
</dbReference>
<dbReference type="EMBL" id="CP102775">
    <property type="protein sequence ID" value="UZF90056.1"/>
    <property type="molecule type" value="Genomic_DNA"/>
</dbReference>
<feature type="compositionally biased region" description="Low complexity" evidence="4">
    <location>
        <begin position="200"/>
        <end position="211"/>
    </location>
</feature>